<proteinExistence type="predicted"/>
<accession>A0ABR1W6E3</accession>
<name>A0ABR1W6E3_9PEZI</name>
<dbReference type="Proteomes" id="UP001446871">
    <property type="component" value="Unassembled WGS sequence"/>
</dbReference>
<dbReference type="EMBL" id="JAQQWM010000002">
    <property type="protein sequence ID" value="KAK8078096.1"/>
    <property type="molecule type" value="Genomic_DNA"/>
</dbReference>
<dbReference type="InterPro" id="IPR045518">
    <property type="entry name" value="2EXR"/>
</dbReference>
<dbReference type="Pfam" id="PF20150">
    <property type="entry name" value="2EXR"/>
    <property type="match status" value="1"/>
</dbReference>
<comment type="caution">
    <text evidence="2">The sequence shown here is derived from an EMBL/GenBank/DDBJ whole genome shotgun (WGS) entry which is preliminary data.</text>
</comment>
<feature type="domain" description="2EXR" evidence="1">
    <location>
        <begin position="9"/>
        <end position="105"/>
    </location>
</feature>
<reference evidence="2 3" key="1">
    <citation type="submission" date="2023-01" db="EMBL/GenBank/DDBJ databases">
        <title>Analysis of 21 Apiospora genomes using comparative genomics revels a genus with tremendous synthesis potential of carbohydrate active enzymes and secondary metabolites.</title>
        <authorList>
            <person name="Sorensen T."/>
        </authorList>
    </citation>
    <scope>NUCLEOTIDE SEQUENCE [LARGE SCALE GENOMIC DNA]</scope>
    <source>
        <strain evidence="2 3">CBS 83171</strain>
    </source>
</reference>
<sequence length="259" mass="29571">MPVYEFESFHAFSRLPKELQLLIWEIAASEPQVHHATLARETASPPAVPSRGRRREYSMFEYDLMQDDATPSCAQTRPLWPPLDAMLRTSQDSRAVAQRVLESSHSVLLRPEFKASLDRGGLPTLRVRPMVDLVILNAGWPDQLDMRRRIISYRQVQDVPQLRCLGVPCISMASDISTVRPTLDTEWFGKFVNVIKGLRTVYWGLRVLYITVEPEQLGASVGPQWPETQRGFQSDFLDAYEKGPPARPLLRPRWCEGVL</sequence>
<keyword evidence="3" id="KW-1185">Reference proteome</keyword>
<evidence type="ECO:0000313" key="2">
    <source>
        <dbReference type="EMBL" id="KAK8078096.1"/>
    </source>
</evidence>
<evidence type="ECO:0000313" key="3">
    <source>
        <dbReference type="Proteomes" id="UP001446871"/>
    </source>
</evidence>
<organism evidence="2 3">
    <name type="scientific">Apiospora saccharicola</name>
    <dbReference type="NCBI Taxonomy" id="335842"/>
    <lineage>
        <taxon>Eukaryota</taxon>
        <taxon>Fungi</taxon>
        <taxon>Dikarya</taxon>
        <taxon>Ascomycota</taxon>
        <taxon>Pezizomycotina</taxon>
        <taxon>Sordariomycetes</taxon>
        <taxon>Xylariomycetidae</taxon>
        <taxon>Amphisphaeriales</taxon>
        <taxon>Apiosporaceae</taxon>
        <taxon>Apiospora</taxon>
    </lineage>
</organism>
<evidence type="ECO:0000259" key="1">
    <source>
        <dbReference type="Pfam" id="PF20150"/>
    </source>
</evidence>
<protein>
    <recommendedName>
        <fullName evidence="1">2EXR domain-containing protein</fullName>
    </recommendedName>
</protein>
<gene>
    <name evidence="2" type="ORF">PG996_004266</name>
</gene>